<dbReference type="InParanoid" id="G0QKC0"/>
<keyword evidence="1" id="KW-0677">Repeat</keyword>
<dbReference type="GO" id="GO:0004198">
    <property type="term" value="F:calcium-dependent cysteine-type endopeptidase activity"/>
    <property type="evidence" value="ECO:0007669"/>
    <property type="project" value="InterPro"/>
</dbReference>
<dbReference type="SMART" id="SM00230">
    <property type="entry name" value="CysPc"/>
    <property type="match status" value="1"/>
</dbReference>
<dbReference type="eggNOG" id="KOG0231">
    <property type="taxonomic scope" value="Eukaryota"/>
</dbReference>
<dbReference type="Pfam" id="PF00648">
    <property type="entry name" value="Peptidase_C2"/>
    <property type="match status" value="1"/>
</dbReference>
<evidence type="ECO:0000256" key="2">
    <source>
        <dbReference type="PROSITE-ProRule" id="PRU00239"/>
    </source>
</evidence>
<feature type="compositionally biased region" description="Low complexity" evidence="3">
    <location>
        <begin position="652"/>
        <end position="667"/>
    </location>
</feature>
<dbReference type="InterPro" id="IPR038765">
    <property type="entry name" value="Papain-like_cys_pep_sf"/>
</dbReference>
<proteinExistence type="predicted"/>
<dbReference type="SUPFAM" id="SSF82185">
    <property type="entry name" value="Histone H3 K4-specific methyltransferase SET7/9 N-terminal domain"/>
    <property type="match status" value="3"/>
</dbReference>
<evidence type="ECO:0000256" key="1">
    <source>
        <dbReference type="ARBA" id="ARBA00022737"/>
    </source>
</evidence>
<dbReference type="SMART" id="SM00698">
    <property type="entry name" value="MORN"/>
    <property type="match status" value="7"/>
</dbReference>
<dbReference type="RefSeq" id="XP_004039641.1">
    <property type="nucleotide sequence ID" value="XM_004039593.1"/>
</dbReference>
<dbReference type="STRING" id="857967.G0QKC0"/>
<sequence>MQNNISVQNSAHKNQLCEKTGKEQRYPYIISDNQKKYQGEVLNGKKDGYGIEEDNQKKTVYEGEFKEDMYHGQGILYQENNCCFFKGMFENNEKKAGIEILPNGDQYEGEYQNKKYHGKGFLHNSSMSYRYEGDFQNGQRHGFGKEFYKNQSYYVGEFLNNQKHGKGRLQYKDGSYYQGDFVNGMQCGFGIHVTNNREQLKILKFQEYSEYYNQNLILEKEDVEEEDKPEYFYEGEFVQGFKHGIGRFYDDTCSYFYCKWRFNKKVGKILYYNSTEHSYSLFFYKDDLQDIDHFISPFDNPKQLENIVFEIKQMPGFPPYYIDAYKSLIDECGIKGKRLEDIDFAQNQEYLYENQILVRISQHPKLKEMNDLFISEKIEIGQIIFNNLSDYQLVGILDCLCLYPHLYFKVFHSKFDLENIGFFSIKMYIEGEWKEIILDEFLPCLNNEDKSLVFSSSEQFDIGWMLLQKAFAKIFGSYKYFKEMNKKFVQSEEGNFVILKCLQEQYVGISNSYKDLFVKEVEDALKKYQGVQFVFVVSLEQFVVLFGDIYILVGINTNLQNSIDIYDEIPDIQNNDYKYYIQFAINLPTRVFLNVEQNILKEQNNDFVSQIYPCRIVLGQLKENMAKNKRDFLARKFVDKTKDEILVNCHTKQQGSKIQSNNQQQKEQQSDKKKKKLVQYKYIFGKGQIKNKNTFKTIKLDAGEYRLLIQLEGPDSRDLKGKKLLLKMNVNIFSDSLIQLTRIQEPDNFQYQIYYDCILQAENDSKQKDSNQCPFQKTDLSERDNGDQEITISQFYLKKEGTYLQLLSNKSNDRSWRQKIYFRNENMKIVDQQDDNKVFKYYIYIYIFNIQKKKYLKVDLHLLPQNENLIIVQQIKALPYTLEGGEGICIIEKIGNQQNVQKNRDENEDINLNK</sequence>
<accession>G0QKC0</accession>
<dbReference type="eggNOG" id="KOG0045">
    <property type="taxonomic scope" value="Eukaryota"/>
</dbReference>
<feature type="domain" description="Calpain catalytic" evidence="4">
    <location>
        <begin position="388"/>
        <end position="479"/>
    </location>
</feature>
<evidence type="ECO:0000313" key="5">
    <source>
        <dbReference type="EMBL" id="EGR34337.1"/>
    </source>
</evidence>
<dbReference type="SUPFAM" id="SSF54001">
    <property type="entry name" value="Cysteine proteinases"/>
    <property type="match status" value="1"/>
</dbReference>
<evidence type="ECO:0000256" key="3">
    <source>
        <dbReference type="SAM" id="MobiDB-lite"/>
    </source>
</evidence>
<protein>
    <recommendedName>
        <fullName evidence="4">Calpain catalytic domain-containing protein</fullName>
    </recommendedName>
</protein>
<organism evidence="5 6">
    <name type="scientific">Ichthyophthirius multifiliis</name>
    <name type="common">White spot disease agent</name>
    <name type="synonym">Ich</name>
    <dbReference type="NCBI Taxonomy" id="5932"/>
    <lineage>
        <taxon>Eukaryota</taxon>
        <taxon>Sar</taxon>
        <taxon>Alveolata</taxon>
        <taxon>Ciliophora</taxon>
        <taxon>Intramacronucleata</taxon>
        <taxon>Oligohymenophorea</taxon>
        <taxon>Hymenostomatida</taxon>
        <taxon>Ophryoglenina</taxon>
        <taxon>Ichthyophthirius</taxon>
    </lineage>
</organism>
<dbReference type="InterPro" id="IPR003409">
    <property type="entry name" value="MORN"/>
</dbReference>
<dbReference type="PANTHER" id="PTHR23084:SF179">
    <property type="entry name" value="OS10G0565000 PROTEIN"/>
    <property type="match status" value="1"/>
</dbReference>
<dbReference type="Pfam" id="PF02493">
    <property type="entry name" value="MORN"/>
    <property type="match status" value="7"/>
</dbReference>
<dbReference type="Proteomes" id="UP000008983">
    <property type="component" value="Unassembled WGS sequence"/>
</dbReference>
<dbReference type="PANTHER" id="PTHR23084">
    <property type="entry name" value="PHOSPHATIDYLINOSITOL-4-PHOSPHATE 5-KINASE RELATED"/>
    <property type="match status" value="1"/>
</dbReference>
<gene>
    <name evidence="5" type="ORF">IMG5_015760</name>
</gene>
<reference evidence="5 6" key="1">
    <citation type="submission" date="2011-07" db="EMBL/GenBank/DDBJ databases">
        <authorList>
            <person name="Coyne R."/>
            <person name="Brami D."/>
            <person name="Johnson J."/>
            <person name="Hostetler J."/>
            <person name="Hannick L."/>
            <person name="Clark T."/>
            <person name="Cassidy-Hanley D."/>
            <person name="Inman J."/>
        </authorList>
    </citation>
    <scope>NUCLEOTIDE SEQUENCE [LARGE SCALE GENOMIC DNA]</scope>
    <source>
        <strain evidence="5 6">G5</strain>
    </source>
</reference>
<feature type="region of interest" description="Disordered" evidence="3">
    <location>
        <begin position="652"/>
        <end position="673"/>
    </location>
</feature>
<keyword evidence="6" id="KW-1185">Reference proteome</keyword>
<name>G0QKC0_ICHMU</name>
<dbReference type="GO" id="GO:0006508">
    <property type="term" value="P:proteolysis"/>
    <property type="evidence" value="ECO:0007669"/>
    <property type="project" value="InterPro"/>
</dbReference>
<dbReference type="PROSITE" id="PS50203">
    <property type="entry name" value="CALPAIN_CAT"/>
    <property type="match status" value="1"/>
</dbReference>
<dbReference type="GeneID" id="14910527"/>
<dbReference type="EMBL" id="GL983149">
    <property type="protein sequence ID" value="EGR34337.1"/>
    <property type="molecule type" value="Genomic_DNA"/>
</dbReference>
<evidence type="ECO:0000313" key="6">
    <source>
        <dbReference type="Proteomes" id="UP000008983"/>
    </source>
</evidence>
<dbReference type="OMA" id="FWITIHS"/>
<dbReference type="AlphaFoldDB" id="G0QKC0"/>
<evidence type="ECO:0000259" key="4">
    <source>
        <dbReference type="PROSITE" id="PS50203"/>
    </source>
</evidence>
<dbReference type="OrthoDB" id="290473at2759"/>
<comment type="caution">
    <text evidence="2">Lacks conserved residue(s) required for the propagation of feature annotation.</text>
</comment>
<dbReference type="InterPro" id="IPR001300">
    <property type="entry name" value="Peptidase_C2_calpain_cat"/>
</dbReference>
<dbReference type="Gene3D" id="2.20.110.10">
    <property type="entry name" value="Histone H3 K4-specific methyltransferase SET7/9 N-terminal domain"/>
    <property type="match status" value="2"/>
</dbReference>